<dbReference type="PROSITE" id="PS50865">
    <property type="entry name" value="ZF_MYND_2"/>
    <property type="match status" value="1"/>
</dbReference>
<evidence type="ECO:0000256" key="2">
    <source>
        <dbReference type="ARBA" id="ARBA00022771"/>
    </source>
</evidence>
<evidence type="ECO:0000256" key="1">
    <source>
        <dbReference type="ARBA" id="ARBA00022723"/>
    </source>
</evidence>
<reference evidence="6" key="1">
    <citation type="journal article" date="2019" name="Environ. Microbiol.">
        <title>Fungal ecological strategies reflected in gene transcription - a case study of two litter decomposers.</title>
        <authorList>
            <person name="Barbi F."/>
            <person name="Kohler A."/>
            <person name="Barry K."/>
            <person name="Baskaran P."/>
            <person name="Daum C."/>
            <person name="Fauchery L."/>
            <person name="Ihrmark K."/>
            <person name="Kuo A."/>
            <person name="LaButti K."/>
            <person name="Lipzen A."/>
            <person name="Morin E."/>
            <person name="Grigoriev I.V."/>
            <person name="Henrissat B."/>
            <person name="Lindahl B."/>
            <person name="Martin F."/>
        </authorList>
    </citation>
    <scope>NUCLEOTIDE SEQUENCE</scope>
    <source>
        <strain evidence="6">JB14</strain>
    </source>
</reference>
<name>A0A6A4HJ34_9AGAR</name>
<evidence type="ECO:0000256" key="4">
    <source>
        <dbReference type="PROSITE-ProRule" id="PRU00134"/>
    </source>
</evidence>
<dbReference type="PROSITE" id="PS01360">
    <property type="entry name" value="ZF_MYND_1"/>
    <property type="match status" value="1"/>
</dbReference>
<dbReference type="AlphaFoldDB" id="A0A6A4HJ34"/>
<evidence type="ECO:0000259" key="5">
    <source>
        <dbReference type="PROSITE" id="PS50865"/>
    </source>
</evidence>
<accession>A0A6A4HJ34</accession>
<dbReference type="GO" id="GO:0008270">
    <property type="term" value="F:zinc ion binding"/>
    <property type="evidence" value="ECO:0007669"/>
    <property type="project" value="UniProtKB-KW"/>
</dbReference>
<evidence type="ECO:0000313" key="7">
    <source>
        <dbReference type="Proteomes" id="UP000799118"/>
    </source>
</evidence>
<evidence type="ECO:0000256" key="3">
    <source>
        <dbReference type="ARBA" id="ARBA00022833"/>
    </source>
</evidence>
<dbReference type="Proteomes" id="UP000799118">
    <property type="component" value="Unassembled WGS sequence"/>
</dbReference>
<dbReference type="SUPFAM" id="SSF144232">
    <property type="entry name" value="HIT/MYND zinc finger-like"/>
    <property type="match status" value="1"/>
</dbReference>
<feature type="domain" description="MYND-type" evidence="5">
    <location>
        <begin position="14"/>
        <end position="55"/>
    </location>
</feature>
<keyword evidence="2 4" id="KW-0863">Zinc-finger</keyword>
<proteinExistence type="predicted"/>
<sequence length="140" mass="16184">MPAIPVTLGTQDQCVQCDVRPPEGSKLMKCSKCKIARYCSVECQKAAWKTHKKECMDHYEEMKDTNNPALPILKPFMQWGDVWFRSFFVWGFLAGADRFRQDNGFFRKNCFVLRMIEPTGKPLRKSRIGSSFKVTTALHL</sequence>
<dbReference type="Pfam" id="PF01753">
    <property type="entry name" value="zf-MYND"/>
    <property type="match status" value="1"/>
</dbReference>
<gene>
    <name evidence="6" type="ORF">BT96DRAFT_725694</name>
</gene>
<keyword evidence="3" id="KW-0862">Zinc</keyword>
<organism evidence="6 7">
    <name type="scientific">Gymnopus androsaceus JB14</name>
    <dbReference type="NCBI Taxonomy" id="1447944"/>
    <lineage>
        <taxon>Eukaryota</taxon>
        <taxon>Fungi</taxon>
        <taxon>Dikarya</taxon>
        <taxon>Basidiomycota</taxon>
        <taxon>Agaricomycotina</taxon>
        <taxon>Agaricomycetes</taxon>
        <taxon>Agaricomycetidae</taxon>
        <taxon>Agaricales</taxon>
        <taxon>Marasmiineae</taxon>
        <taxon>Omphalotaceae</taxon>
        <taxon>Gymnopus</taxon>
    </lineage>
</organism>
<evidence type="ECO:0000313" key="6">
    <source>
        <dbReference type="EMBL" id="KAE9398549.1"/>
    </source>
</evidence>
<dbReference type="Gene3D" id="6.10.140.2220">
    <property type="match status" value="1"/>
</dbReference>
<dbReference type="EMBL" id="ML769481">
    <property type="protein sequence ID" value="KAE9398549.1"/>
    <property type="molecule type" value="Genomic_DNA"/>
</dbReference>
<keyword evidence="7" id="KW-1185">Reference proteome</keyword>
<protein>
    <submittedName>
        <fullName evidence="6">Zf-MYND-domain-containing protein</fullName>
    </submittedName>
</protein>
<dbReference type="OrthoDB" id="3067865at2759"/>
<dbReference type="InterPro" id="IPR002893">
    <property type="entry name" value="Znf_MYND"/>
</dbReference>
<keyword evidence="1" id="KW-0479">Metal-binding</keyword>